<keyword evidence="1" id="KW-0479">Metal-binding</keyword>
<keyword evidence="2 4" id="KW-0863">Zinc-finger</keyword>
<dbReference type="CDD" id="cd15746">
    <property type="entry name" value="FYVE_RP3A_like"/>
    <property type="match status" value="1"/>
</dbReference>
<dbReference type="InterPro" id="IPR030541">
    <property type="entry name" value="FYVE_RBF-1"/>
</dbReference>
<dbReference type="Gene3D" id="3.30.40.10">
    <property type="entry name" value="Zinc/RING finger domain, C3HC4 (zinc finger)"/>
    <property type="match status" value="1"/>
</dbReference>
<dbReference type="EMBL" id="BLXT01003974">
    <property type="protein sequence ID" value="GFO08695.1"/>
    <property type="molecule type" value="Genomic_DNA"/>
</dbReference>
<proteinExistence type="predicted"/>
<dbReference type="InterPro" id="IPR041282">
    <property type="entry name" value="FYVE_2"/>
</dbReference>
<gene>
    <name evidence="7" type="ORF">PoB_003520000</name>
</gene>
<evidence type="ECO:0000313" key="7">
    <source>
        <dbReference type="EMBL" id="GFO08695.1"/>
    </source>
</evidence>
<dbReference type="GO" id="GO:0008270">
    <property type="term" value="F:zinc ion binding"/>
    <property type="evidence" value="ECO:0007669"/>
    <property type="project" value="UniProtKB-KW"/>
</dbReference>
<evidence type="ECO:0000256" key="2">
    <source>
        <dbReference type="ARBA" id="ARBA00022771"/>
    </source>
</evidence>
<dbReference type="PANTHER" id="PTHR45729">
    <property type="entry name" value="RABPHILIN, ISOFORM A"/>
    <property type="match status" value="1"/>
</dbReference>
<evidence type="ECO:0000313" key="8">
    <source>
        <dbReference type="Proteomes" id="UP000735302"/>
    </source>
</evidence>
<dbReference type="GO" id="GO:0008021">
    <property type="term" value="C:synaptic vesicle"/>
    <property type="evidence" value="ECO:0007669"/>
    <property type="project" value="InterPro"/>
</dbReference>
<dbReference type="GO" id="GO:0006887">
    <property type="term" value="P:exocytosis"/>
    <property type="evidence" value="ECO:0007669"/>
    <property type="project" value="InterPro"/>
</dbReference>
<dbReference type="PROSITE" id="PS50178">
    <property type="entry name" value="ZF_FYVE"/>
    <property type="match status" value="1"/>
</dbReference>
<feature type="region of interest" description="Disordered" evidence="5">
    <location>
        <begin position="116"/>
        <end position="156"/>
    </location>
</feature>
<dbReference type="SUPFAM" id="SSF57903">
    <property type="entry name" value="FYVE/PHD zinc finger"/>
    <property type="match status" value="1"/>
</dbReference>
<evidence type="ECO:0000256" key="5">
    <source>
        <dbReference type="SAM" id="MobiDB-lite"/>
    </source>
</evidence>
<dbReference type="InterPro" id="IPR013083">
    <property type="entry name" value="Znf_RING/FYVE/PHD"/>
</dbReference>
<protein>
    <submittedName>
        <fullName evidence="7">Rab effector noc2</fullName>
    </submittedName>
</protein>
<keyword evidence="3" id="KW-0862">Zinc</keyword>
<dbReference type="InterPro" id="IPR017455">
    <property type="entry name" value="Znf_FYVE-rel"/>
</dbReference>
<feature type="domain" description="FYVE-type" evidence="6">
    <location>
        <begin position="56"/>
        <end position="113"/>
    </location>
</feature>
<dbReference type="InterPro" id="IPR043566">
    <property type="entry name" value="Rabphilin/DOC2/Noc2"/>
</dbReference>
<dbReference type="PANTHER" id="PTHR45729:SF6">
    <property type="entry name" value="RABPHILIN, ISOFORM A"/>
    <property type="match status" value="1"/>
</dbReference>
<keyword evidence="8" id="KW-1185">Reference proteome</keyword>
<dbReference type="GO" id="GO:0016020">
    <property type="term" value="C:membrane"/>
    <property type="evidence" value="ECO:0007669"/>
    <property type="project" value="InterPro"/>
</dbReference>
<feature type="compositionally biased region" description="Low complexity" evidence="5">
    <location>
        <begin position="116"/>
        <end position="126"/>
    </location>
</feature>
<dbReference type="InterPro" id="IPR011011">
    <property type="entry name" value="Znf_FYVE_PHD"/>
</dbReference>
<name>A0AAV4AKJ8_9GAST</name>
<evidence type="ECO:0000256" key="4">
    <source>
        <dbReference type="PROSITE-ProRule" id="PRU00091"/>
    </source>
</evidence>
<accession>A0AAV4AKJ8</accession>
<dbReference type="Pfam" id="PF02318">
    <property type="entry name" value="FYVE_2"/>
    <property type="match status" value="1"/>
</dbReference>
<sequence>MGEFATVNSSGPDRWVCPNDRQLSLRAKAEYLEGVEQERIGRLVDKLDNMKKNAIGNGNTQCILCGDEFKILGASPTYCDDCAKAVCSKCGVDTVNSNRVPLWLCKICAETREVNTSSSSSSSSSSSPPPPPPPPSPLTPQSSSSSKTSSSSRSKT</sequence>
<evidence type="ECO:0000256" key="3">
    <source>
        <dbReference type="ARBA" id="ARBA00022833"/>
    </source>
</evidence>
<comment type="caution">
    <text evidence="7">The sequence shown here is derived from an EMBL/GenBank/DDBJ whole genome shotgun (WGS) entry which is preliminary data.</text>
</comment>
<feature type="compositionally biased region" description="Pro residues" evidence="5">
    <location>
        <begin position="127"/>
        <end position="138"/>
    </location>
</feature>
<dbReference type="Proteomes" id="UP000735302">
    <property type="component" value="Unassembled WGS sequence"/>
</dbReference>
<reference evidence="7 8" key="1">
    <citation type="journal article" date="2021" name="Elife">
        <title>Chloroplast acquisition without the gene transfer in kleptoplastic sea slugs, Plakobranchus ocellatus.</title>
        <authorList>
            <person name="Maeda T."/>
            <person name="Takahashi S."/>
            <person name="Yoshida T."/>
            <person name="Shimamura S."/>
            <person name="Takaki Y."/>
            <person name="Nagai Y."/>
            <person name="Toyoda A."/>
            <person name="Suzuki Y."/>
            <person name="Arimoto A."/>
            <person name="Ishii H."/>
            <person name="Satoh N."/>
            <person name="Nishiyama T."/>
            <person name="Hasebe M."/>
            <person name="Maruyama T."/>
            <person name="Minagawa J."/>
            <person name="Obokata J."/>
            <person name="Shigenobu S."/>
        </authorList>
    </citation>
    <scope>NUCLEOTIDE SEQUENCE [LARGE SCALE GENOMIC DNA]</scope>
</reference>
<dbReference type="AlphaFoldDB" id="A0AAV4AKJ8"/>
<organism evidence="7 8">
    <name type="scientific">Plakobranchus ocellatus</name>
    <dbReference type="NCBI Taxonomy" id="259542"/>
    <lineage>
        <taxon>Eukaryota</taxon>
        <taxon>Metazoa</taxon>
        <taxon>Spiralia</taxon>
        <taxon>Lophotrochozoa</taxon>
        <taxon>Mollusca</taxon>
        <taxon>Gastropoda</taxon>
        <taxon>Heterobranchia</taxon>
        <taxon>Euthyneura</taxon>
        <taxon>Panpulmonata</taxon>
        <taxon>Sacoglossa</taxon>
        <taxon>Placobranchoidea</taxon>
        <taxon>Plakobranchidae</taxon>
        <taxon>Plakobranchus</taxon>
    </lineage>
</organism>
<evidence type="ECO:0000256" key="1">
    <source>
        <dbReference type="ARBA" id="ARBA00022723"/>
    </source>
</evidence>
<evidence type="ECO:0000259" key="6">
    <source>
        <dbReference type="PROSITE" id="PS50178"/>
    </source>
</evidence>
<feature type="compositionally biased region" description="Low complexity" evidence="5">
    <location>
        <begin position="139"/>
        <end position="156"/>
    </location>
</feature>